<dbReference type="FunFam" id="3.40.50.300:FF:000285">
    <property type="entry name" value="Sporulation initiation inhibitor Soj"/>
    <property type="match status" value="1"/>
</dbReference>
<dbReference type="SUPFAM" id="SSF52540">
    <property type="entry name" value="P-loop containing nucleoside triphosphate hydrolases"/>
    <property type="match status" value="1"/>
</dbReference>
<dbReference type="InterPro" id="IPR025669">
    <property type="entry name" value="AAA_dom"/>
</dbReference>
<dbReference type="AlphaFoldDB" id="A0A806KD24"/>
<dbReference type="PANTHER" id="PTHR13696">
    <property type="entry name" value="P-LOOP CONTAINING NUCLEOSIDE TRIPHOSPHATE HYDROLASE"/>
    <property type="match status" value="1"/>
</dbReference>
<protein>
    <submittedName>
        <fullName evidence="2">Chromosome (Plasmid) partitioning protein ParA / Sporulation initiation inhibitor protein Soj</fullName>
    </submittedName>
</protein>
<dbReference type="Pfam" id="PF13614">
    <property type="entry name" value="AAA_31"/>
    <property type="match status" value="1"/>
</dbReference>
<accession>A0A806KD24</accession>
<dbReference type="CDD" id="cd02042">
    <property type="entry name" value="ParAB_family"/>
    <property type="match status" value="1"/>
</dbReference>
<evidence type="ECO:0000313" key="2">
    <source>
        <dbReference type="EMBL" id="AGS52497.1"/>
    </source>
</evidence>
<sequence>MSKTIFVGARKGGVGKTMTAASLGFGLARQGKRVLLLDCDSQHSLTVSLGIREPDKLNTTLASVMTDIINERDADPAAGIVRHDEGVDFLPASAGLTGIELALTQLIGRETVLRQYIDRVKGGYDYVIIDTAPSLDLLTVNALAAADSAIVPVCPKYLDALGLEQLLKAVAQIKRQINPTLAIDGILLTMVDRRANLTREVIASIENAYGKSIRIFDGHVPQSVKAAECSAQGVSIYAHDPNGKVAGAYNSLVGEVLRRG</sequence>
<reference evidence="2" key="1">
    <citation type="submission" date="2012-03" db="EMBL/GenBank/DDBJ databases">
        <title>Functional metagenomics reveals considerable lignocellulase gene clusters in the gut microbiome of a wood-feeding higher termite.</title>
        <authorList>
            <person name="Liu N."/>
        </authorList>
    </citation>
    <scope>NUCLEOTIDE SEQUENCE</scope>
</reference>
<dbReference type="EMBL" id="JQ844200">
    <property type="protein sequence ID" value="AGS52497.1"/>
    <property type="molecule type" value="Genomic_DNA"/>
</dbReference>
<name>A0A806KD24_9BACT</name>
<proteinExistence type="predicted"/>
<dbReference type="PANTHER" id="PTHR13696:SF99">
    <property type="entry name" value="COBYRINIC ACID AC-DIAMIDE SYNTHASE"/>
    <property type="match status" value="1"/>
</dbReference>
<dbReference type="InterPro" id="IPR027417">
    <property type="entry name" value="P-loop_NTPase"/>
</dbReference>
<dbReference type="InterPro" id="IPR050678">
    <property type="entry name" value="DNA_Partitioning_ATPase"/>
</dbReference>
<feature type="domain" description="AAA" evidence="1">
    <location>
        <begin position="3"/>
        <end position="183"/>
    </location>
</feature>
<dbReference type="PIRSF" id="PIRSF009320">
    <property type="entry name" value="Nuc_binding_HP_1000"/>
    <property type="match status" value="1"/>
</dbReference>
<organism evidence="2">
    <name type="scientific">uncultured bacterium contig00005</name>
    <dbReference type="NCBI Taxonomy" id="1181497"/>
    <lineage>
        <taxon>Bacteria</taxon>
        <taxon>environmental samples</taxon>
    </lineage>
</organism>
<evidence type="ECO:0000259" key="1">
    <source>
        <dbReference type="Pfam" id="PF13614"/>
    </source>
</evidence>
<dbReference type="Gene3D" id="3.40.50.300">
    <property type="entry name" value="P-loop containing nucleotide triphosphate hydrolases"/>
    <property type="match status" value="1"/>
</dbReference>